<feature type="non-terminal residue" evidence="1">
    <location>
        <position position="1"/>
    </location>
</feature>
<dbReference type="AlphaFoldDB" id="A0A0F8XWR5"/>
<evidence type="ECO:0000313" key="1">
    <source>
        <dbReference type="EMBL" id="KKK65710.1"/>
    </source>
</evidence>
<organism evidence="1">
    <name type="scientific">marine sediment metagenome</name>
    <dbReference type="NCBI Taxonomy" id="412755"/>
    <lineage>
        <taxon>unclassified sequences</taxon>
        <taxon>metagenomes</taxon>
        <taxon>ecological metagenomes</taxon>
    </lineage>
</organism>
<sequence length="313" mass="36138">QEVTKQIVTANYLGDIEKSIWFASRLIQKARQELFNPKFEIDFMRERLEKYINRHDEIFQITFSGIKDPTNPLSTDFELQISQTDILKQDIRFWGYKKALYEKSKIYKNSKPAYIKQYVDDGANNLKAIINYLSGGKARIFILTDTGNPNLWYQYLIPQRNLNGEIYTEALKSREWLPKGPEYFDVDLNPVGSQDILILKHLMNVVLGTTDLIVIKGPGGTWNDGEMICAFNQYGFLKPHEIFSEPSGNKVYDAYKYDNFQIVITHQTATFDVTGWLNHMGLTGGSAGDFRAYINSIFGDPSNYILNFLKRYP</sequence>
<reference evidence="1" key="1">
    <citation type="journal article" date="2015" name="Nature">
        <title>Complex archaea that bridge the gap between prokaryotes and eukaryotes.</title>
        <authorList>
            <person name="Spang A."/>
            <person name="Saw J.H."/>
            <person name="Jorgensen S.L."/>
            <person name="Zaremba-Niedzwiedzka K."/>
            <person name="Martijn J."/>
            <person name="Lind A.E."/>
            <person name="van Eijk R."/>
            <person name="Schleper C."/>
            <person name="Guy L."/>
            <person name="Ettema T.J."/>
        </authorList>
    </citation>
    <scope>NUCLEOTIDE SEQUENCE</scope>
</reference>
<gene>
    <name evidence="1" type="ORF">LCGC14_2971400</name>
</gene>
<protein>
    <submittedName>
        <fullName evidence="1">Uncharacterized protein</fullName>
    </submittedName>
</protein>
<dbReference type="EMBL" id="LAZR01060417">
    <property type="protein sequence ID" value="KKK65710.1"/>
    <property type="molecule type" value="Genomic_DNA"/>
</dbReference>
<name>A0A0F8XWR5_9ZZZZ</name>
<proteinExistence type="predicted"/>
<comment type="caution">
    <text evidence="1">The sequence shown here is derived from an EMBL/GenBank/DDBJ whole genome shotgun (WGS) entry which is preliminary data.</text>
</comment>
<accession>A0A0F8XWR5</accession>